<reference evidence="1" key="1">
    <citation type="submission" date="2020-09" db="EMBL/GenBank/DDBJ databases">
        <title>Genome-Enabled Discovery of Anthraquinone Biosynthesis in Senna tora.</title>
        <authorList>
            <person name="Kang S.-H."/>
            <person name="Pandey R.P."/>
            <person name="Lee C.-M."/>
            <person name="Sim J.-S."/>
            <person name="Jeong J.-T."/>
            <person name="Choi B.-S."/>
            <person name="Jung M."/>
            <person name="Ginzburg D."/>
            <person name="Zhao K."/>
            <person name="Won S.Y."/>
            <person name="Oh T.-J."/>
            <person name="Yu Y."/>
            <person name="Kim N.-H."/>
            <person name="Lee O.R."/>
            <person name="Lee T.-H."/>
            <person name="Bashyal P."/>
            <person name="Kim T.-S."/>
            <person name="Lee W.-H."/>
            <person name="Kawkins C."/>
            <person name="Kim C.-K."/>
            <person name="Kim J.S."/>
            <person name="Ahn B.O."/>
            <person name="Rhee S.Y."/>
            <person name="Sohng J.K."/>
        </authorList>
    </citation>
    <scope>NUCLEOTIDE SEQUENCE</scope>
    <source>
        <tissue evidence="1">Leaf</tissue>
    </source>
</reference>
<evidence type="ECO:0000313" key="1">
    <source>
        <dbReference type="EMBL" id="KAF7843200.1"/>
    </source>
</evidence>
<gene>
    <name evidence="1" type="ORF">G2W53_000105</name>
</gene>
<dbReference type="AlphaFoldDB" id="A0A834XEV8"/>
<evidence type="ECO:0000313" key="2">
    <source>
        <dbReference type="Proteomes" id="UP000634136"/>
    </source>
</evidence>
<keyword evidence="1" id="KW-0808">Transferase</keyword>
<accession>A0A834XEV8</accession>
<name>A0A834XEV8_9FABA</name>
<dbReference type="GO" id="GO:0016740">
    <property type="term" value="F:transferase activity"/>
    <property type="evidence" value="ECO:0007669"/>
    <property type="project" value="UniProtKB-KW"/>
</dbReference>
<proteinExistence type="predicted"/>
<sequence length="100" mass="10868">MVVDGRCEGWRKADYGNAGAYCLVMGSPMRSVTRAGFPFCPISQSISIFSTSTLCLSSSYFLTTTNGFSSVSNGVFGQFSSAIFRDIADAYKQATEERRC</sequence>
<organism evidence="1 2">
    <name type="scientific">Senna tora</name>
    <dbReference type="NCBI Taxonomy" id="362788"/>
    <lineage>
        <taxon>Eukaryota</taxon>
        <taxon>Viridiplantae</taxon>
        <taxon>Streptophyta</taxon>
        <taxon>Embryophyta</taxon>
        <taxon>Tracheophyta</taxon>
        <taxon>Spermatophyta</taxon>
        <taxon>Magnoliopsida</taxon>
        <taxon>eudicotyledons</taxon>
        <taxon>Gunneridae</taxon>
        <taxon>Pentapetalae</taxon>
        <taxon>rosids</taxon>
        <taxon>fabids</taxon>
        <taxon>Fabales</taxon>
        <taxon>Fabaceae</taxon>
        <taxon>Caesalpinioideae</taxon>
        <taxon>Cassia clade</taxon>
        <taxon>Senna</taxon>
    </lineage>
</organism>
<comment type="caution">
    <text evidence="1">The sequence shown here is derived from an EMBL/GenBank/DDBJ whole genome shotgun (WGS) entry which is preliminary data.</text>
</comment>
<protein>
    <submittedName>
        <fullName evidence="1">Putative N-acetyltransferase HLS1</fullName>
    </submittedName>
</protein>
<keyword evidence="2" id="KW-1185">Reference proteome</keyword>
<dbReference type="Proteomes" id="UP000634136">
    <property type="component" value="Unassembled WGS sequence"/>
</dbReference>
<dbReference type="EMBL" id="JAAIUW010000001">
    <property type="protein sequence ID" value="KAF7843200.1"/>
    <property type="molecule type" value="Genomic_DNA"/>
</dbReference>